<gene>
    <name evidence="1" type="ORF">MGEO_12980</name>
</gene>
<sequence>MVLGRSFEYQANDTGRWTCGTATIANGVARRFDGIALSIDRYRFGPVAGAYDDFEPISALTGMGATGSGDIHDQSNDGKDHKNAAENLAEASKTYRDLIWFSPRHSKAAIFGSLKITLF</sequence>
<protein>
    <submittedName>
        <fullName evidence="1">Uncharacterized protein</fullName>
    </submittedName>
</protein>
<dbReference type="Proteomes" id="UP000193926">
    <property type="component" value="Unassembled WGS sequence"/>
</dbReference>
<organism evidence="1 2">
    <name type="scientific">Marivita geojedonensis</name>
    <dbReference type="NCBI Taxonomy" id="1123756"/>
    <lineage>
        <taxon>Bacteria</taxon>
        <taxon>Pseudomonadati</taxon>
        <taxon>Pseudomonadota</taxon>
        <taxon>Alphaproteobacteria</taxon>
        <taxon>Rhodobacterales</taxon>
        <taxon>Roseobacteraceae</taxon>
        <taxon>Marivita</taxon>
    </lineage>
</organism>
<dbReference type="EMBL" id="JFKC01000013">
    <property type="protein sequence ID" value="OSQ49738.1"/>
    <property type="molecule type" value="Genomic_DNA"/>
</dbReference>
<evidence type="ECO:0000313" key="2">
    <source>
        <dbReference type="Proteomes" id="UP000193926"/>
    </source>
</evidence>
<evidence type="ECO:0000313" key="1">
    <source>
        <dbReference type="EMBL" id="OSQ49738.1"/>
    </source>
</evidence>
<proteinExistence type="predicted"/>
<accession>A0A1X4NJ49</accession>
<dbReference type="AlphaFoldDB" id="A0A1X4NJ49"/>
<comment type="caution">
    <text evidence="1">The sequence shown here is derived from an EMBL/GenBank/DDBJ whole genome shotgun (WGS) entry which is preliminary data.</text>
</comment>
<reference evidence="1 2" key="1">
    <citation type="submission" date="2014-03" db="EMBL/GenBank/DDBJ databases">
        <title>The draft genome sequence of Marivita geojedonensis KCTC 23882.</title>
        <authorList>
            <person name="Lai Q."/>
            <person name="Shao Z."/>
        </authorList>
    </citation>
    <scope>NUCLEOTIDE SEQUENCE [LARGE SCALE GENOMIC DNA]</scope>
    <source>
        <strain evidence="1 2">DPG-138</strain>
    </source>
</reference>
<dbReference type="STRING" id="1123756.MGEO_12980"/>
<name>A0A1X4NJ49_9RHOB</name>
<keyword evidence="2" id="KW-1185">Reference proteome</keyword>